<evidence type="ECO:0000256" key="2">
    <source>
        <dbReference type="ARBA" id="ARBA00009677"/>
    </source>
</evidence>
<keyword evidence="4 5" id="KW-0975">Bacterial flagellum</keyword>
<evidence type="ECO:0000259" key="9">
    <source>
        <dbReference type="Pfam" id="PF22692"/>
    </source>
</evidence>
<dbReference type="Pfam" id="PF06429">
    <property type="entry name" value="Flg_bbr_C"/>
    <property type="match status" value="1"/>
</dbReference>
<sequence length="433" mass="44588">MSISNAMQTGVSGLNANSTAVGRVSENIANANTDGYRRSFAHMVTQTASSNTGTGPSNVRAVEASDIRSSGALRITNNETDLAVSGNGFFVGSMTPNATSDADYRLTRAGAFRPDENGDLVNAAGLYLSGYPYEADGGIGAVDTGTFADLQTVNLSRWSSEGAPSTAMSIAGNLPSQETGLAEPGAPFLSSAEFFSPLGASDRLQFSFQPTNTADTWELSVAGTDGAAYGTVDITFHNSGAFAGAPLSYAATSTAAAPAAFSFDPATGTASVTVDNGSVPQVLSLTLGAPDSFEGLTQFAGDFSGLQAEADGSATSALVRTEFSESGNIFGVFDDGTRKALYQVPLAEVPNPDGLLARNGNGYVLTTDSGELNLMRADTQGSGKIVSGALEGSNVDVAQELTDLIRIQRAYASNAKIVTTADEMLDETLRLKR</sequence>
<name>A0A921NR56_9RHOB</name>
<dbReference type="RefSeq" id="WP_159966532.1">
    <property type="nucleotide sequence ID" value="NZ_APKE01000036.1"/>
</dbReference>
<proteinExistence type="inferred from homology"/>
<dbReference type="InterPro" id="IPR053967">
    <property type="entry name" value="LlgE_F_G-like_D1"/>
</dbReference>
<evidence type="ECO:0000256" key="3">
    <source>
        <dbReference type="ARBA" id="ARBA00019015"/>
    </source>
</evidence>
<dbReference type="AlphaFoldDB" id="A0A921NR56"/>
<keyword evidence="10" id="KW-0966">Cell projection</keyword>
<comment type="similarity">
    <text evidence="2 5">Belongs to the flagella basal body rod proteins family.</text>
</comment>
<keyword evidence="10" id="KW-0282">Flagellum</keyword>
<dbReference type="GO" id="GO:0071978">
    <property type="term" value="P:bacterial-type flagellum-dependent swarming motility"/>
    <property type="evidence" value="ECO:0007669"/>
    <property type="project" value="TreeGrafter"/>
</dbReference>
<dbReference type="InterPro" id="IPR010930">
    <property type="entry name" value="Flg_bb/hook_C_dom"/>
</dbReference>
<evidence type="ECO:0000256" key="5">
    <source>
        <dbReference type="RuleBase" id="RU362116"/>
    </source>
</evidence>
<dbReference type="GO" id="GO:0009424">
    <property type="term" value="C:bacterial-type flagellum hook"/>
    <property type="evidence" value="ECO:0007669"/>
    <property type="project" value="TreeGrafter"/>
</dbReference>
<evidence type="ECO:0000313" key="10">
    <source>
        <dbReference type="EMBL" id="KAF0674644.1"/>
    </source>
</evidence>
<dbReference type="Pfam" id="PF07559">
    <property type="entry name" value="FlgE_D2"/>
    <property type="match status" value="1"/>
</dbReference>
<reference evidence="10" key="1">
    <citation type="submission" date="2013-03" db="EMBL/GenBank/DDBJ databases">
        <title>Genome Sequence of the Profundibacterium mesophilum strain KAUST100406-0324T from Red Sea, a novel genus in the family Rhodobacteraceae.</title>
        <authorList>
            <person name="Essack M."/>
            <person name="Alam I."/>
            <person name="Lafi F."/>
            <person name="Alawi W."/>
            <person name="Kamanu F."/>
            <person name="Al-Suwailem A."/>
            <person name="Lee O.O."/>
            <person name="Xu Y."/>
            <person name="Bajic V."/>
            <person name="Qian P.-Y."/>
            <person name="Archer J."/>
        </authorList>
    </citation>
    <scope>NUCLEOTIDE SEQUENCE</scope>
    <source>
        <strain evidence="10">KAUST100406-0324</strain>
    </source>
</reference>
<feature type="domain" description="Flagellar basal body rod protein N-terminal" evidence="6">
    <location>
        <begin position="7"/>
        <end position="37"/>
    </location>
</feature>
<keyword evidence="10" id="KW-0969">Cilium</keyword>
<dbReference type="InterPro" id="IPR037925">
    <property type="entry name" value="FlgE/F/G-like"/>
</dbReference>
<gene>
    <name evidence="10" type="primary">flgE</name>
    <name evidence="10" type="ORF">PMES_03026</name>
</gene>
<evidence type="ECO:0000256" key="4">
    <source>
        <dbReference type="ARBA" id="ARBA00023143"/>
    </source>
</evidence>
<feature type="domain" description="Flagellar hook protein FlgE D2" evidence="8">
    <location>
        <begin position="197"/>
        <end position="312"/>
    </location>
</feature>
<dbReference type="Pfam" id="PF22692">
    <property type="entry name" value="LlgE_F_G_D1"/>
    <property type="match status" value="1"/>
</dbReference>
<evidence type="ECO:0000256" key="1">
    <source>
        <dbReference type="ARBA" id="ARBA00004117"/>
    </source>
</evidence>
<comment type="subcellular location">
    <subcellularLocation>
        <location evidence="1 5">Bacterial flagellum basal body</location>
    </subcellularLocation>
</comment>
<dbReference type="GO" id="GO:0005829">
    <property type="term" value="C:cytosol"/>
    <property type="evidence" value="ECO:0007669"/>
    <property type="project" value="TreeGrafter"/>
</dbReference>
<dbReference type="PANTHER" id="PTHR30435:SF1">
    <property type="entry name" value="FLAGELLAR HOOK PROTEIN FLGE"/>
    <property type="match status" value="1"/>
</dbReference>
<organism evidence="10 11">
    <name type="scientific">Profundibacterium mesophilum KAUST100406-0324</name>
    <dbReference type="NCBI Taxonomy" id="1037889"/>
    <lineage>
        <taxon>Bacteria</taxon>
        <taxon>Pseudomonadati</taxon>
        <taxon>Pseudomonadota</taxon>
        <taxon>Alphaproteobacteria</taxon>
        <taxon>Rhodobacterales</taxon>
        <taxon>Roseobacteraceae</taxon>
        <taxon>Profundibacterium</taxon>
    </lineage>
</organism>
<evidence type="ECO:0000259" key="7">
    <source>
        <dbReference type="Pfam" id="PF06429"/>
    </source>
</evidence>
<dbReference type="EMBL" id="APKE01000036">
    <property type="protein sequence ID" value="KAF0674644.1"/>
    <property type="molecule type" value="Genomic_DNA"/>
</dbReference>
<dbReference type="SUPFAM" id="SSF117143">
    <property type="entry name" value="Flagellar hook protein flgE"/>
    <property type="match status" value="1"/>
</dbReference>
<comment type="caution">
    <text evidence="10">The sequence shown here is derived from an EMBL/GenBank/DDBJ whole genome shotgun (WGS) entry which is preliminary data.</text>
</comment>
<evidence type="ECO:0000259" key="6">
    <source>
        <dbReference type="Pfam" id="PF00460"/>
    </source>
</evidence>
<feature type="domain" description="Flagellar hook protein FlgE/F/G-like D1" evidence="9">
    <location>
        <begin position="83"/>
        <end position="130"/>
    </location>
</feature>
<evidence type="ECO:0000313" key="11">
    <source>
        <dbReference type="Proteomes" id="UP000698242"/>
    </source>
</evidence>
<protein>
    <recommendedName>
        <fullName evidence="3 5">Flagellar hook protein FlgE</fullName>
    </recommendedName>
</protein>
<evidence type="ECO:0000259" key="8">
    <source>
        <dbReference type="Pfam" id="PF07559"/>
    </source>
</evidence>
<dbReference type="InterPro" id="IPR011491">
    <property type="entry name" value="FlgE_D2"/>
</dbReference>
<dbReference type="GO" id="GO:0009425">
    <property type="term" value="C:bacterial-type flagellum basal body"/>
    <property type="evidence" value="ECO:0007669"/>
    <property type="project" value="UniProtKB-SubCell"/>
</dbReference>
<dbReference type="InterPro" id="IPR020013">
    <property type="entry name" value="Flagellar_FlgE/F/G"/>
</dbReference>
<dbReference type="Proteomes" id="UP000698242">
    <property type="component" value="Unassembled WGS sequence"/>
</dbReference>
<dbReference type="Pfam" id="PF00460">
    <property type="entry name" value="Flg_bb_rod"/>
    <property type="match status" value="1"/>
</dbReference>
<accession>A0A921NR56</accession>
<dbReference type="NCBIfam" id="TIGR03506">
    <property type="entry name" value="FlgEFG_subfam"/>
    <property type="match status" value="1"/>
</dbReference>
<keyword evidence="11" id="KW-1185">Reference proteome</keyword>
<dbReference type="PANTHER" id="PTHR30435">
    <property type="entry name" value="FLAGELLAR PROTEIN"/>
    <property type="match status" value="1"/>
</dbReference>
<feature type="domain" description="Flagellar basal-body/hook protein C-terminal" evidence="7">
    <location>
        <begin position="387"/>
        <end position="431"/>
    </location>
</feature>
<comment type="function">
    <text evidence="5">A flexible structure which links the flagellar filament to the drive apparatus in the basal body.</text>
</comment>
<dbReference type="InterPro" id="IPR001444">
    <property type="entry name" value="Flag_bb_rod_N"/>
</dbReference>
<dbReference type="OrthoDB" id="8372879at2"/>